<dbReference type="AlphaFoldDB" id="A0A0C2NH41"/>
<feature type="region of interest" description="Disordered" evidence="1">
    <location>
        <begin position="146"/>
        <end position="167"/>
    </location>
</feature>
<reference evidence="2 3" key="1">
    <citation type="journal article" date="2014" name="Genome Biol. Evol.">
        <title>The genome of the myxosporean Thelohanellus kitauei shows adaptations to nutrient acquisition within its fish host.</title>
        <authorList>
            <person name="Yang Y."/>
            <person name="Xiong J."/>
            <person name="Zhou Z."/>
            <person name="Huo F."/>
            <person name="Miao W."/>
            <person name="Ran C."/>
            <person name="Liu Y."/>
            <person name="Zhang J."/>
            <person name="Feng J."/>
            <person name="Wang M."/>
            <person name="Wang M."/>
            <person name="Wang L."/>
            <person name="Yao B."/>
        </authorList>
    </citation>
    <scope>NUCLEOTIDE SEQUENCE [LARGE SCALE GENOMIC DNA]</scope>
    <source>
        <strain evidence="2">Wuqing</strain>
    </source>
</reference>
<evidence type="ECO:0000313" key="2">
    <source>
        <dbReference type="EMBL" id="KII73332.1"/>
    </source>
</evidence>
<comment type="caution">
    <text evidence="2">The sequence shown here is derived from an EMBL/GenBank/DDBJ whole genome shotgun (WGS) entry which is preliminary data.</text>
</comment>
<proteinExistence type="predicted"/>
<evidence type="ECO:0000313" key="3">
    <source>
        <dbReference type="Proteomes" id="UP000031668"/>
    </source>
</evidence>
<organism evidence="2 3">
    <name type="scientific">Thelohanellus kitauei</name>
    <name type="common">Myxosporean</name>
    <dbReference type="NCBI Taxonomy" id="669202"/>
    <lineage>
        <taxon>Eukaryota</taxon>
        <taxon>Metazoa</taxon>
        <taxon>Cnidaria</taxon>
        <taxon>Myxozoa</taxon>
        <taxon>Myxosporea</taxon>
        <taxon>Bivalvulida</taxon>
        <taxon>Platysporina</taxon>
        <taxon>Myxobolidae</taxon>
        <taxon>Thelohanellus</taxon>
    </lineage>
</organism>
<keyword evidence="3" id="KW-1185">Reference proteome</keyword>
<evidence type="ECO:0000256" key="1">
    <source>
        <dbReference type="SAM" id="MobiDB-lite"/>
    </source>
</evidence>
<dbReference type="Proteomes" id="UP000031668">
    <property type="component" value="Unassembled WGS sequence"/>
</dbReference>
<name>A0A0C2NH41_THEKT</name>
<gene>
    <name evidence="2" type="ORF">RF11_03126</name>
</gene>
<protein>
    <submittedName>
        <fullName evidence="2">Uncharacterized protein</fullName>
    </submittedName>
</protein>
<dbReference type="EMBL" id="JWZT01000882">
    <property type="protein sequence ID" value="KII73332.1"/>
    <property type="molecule type" value="Genomic_DNA"/>
</dbReference>
<feature type="compositionally biased region" description="Polar residues" evidence="1">
    <location>
        <begin position="146"/>
        <end position="159"/>
    </location>
</feature>
<accession>A0A0C2NH41</accession>
<sequence length="167" mass="19463">MRTRAFDRIDSFLNGEELDAVFDEINYLSLLCMTSDKNTAIFSLHSKSHRHLNLNGNVCLRILRNCNDLLKVRLFPREIAIPFSEEITVRAVFQHLHSVRWQEQLYAVTILSVFKSMYDKYENPTRRGLLKFLIWDFSNTGDGNSYTLQNPAGQPTILPQETRKSEH</sequence>